<organism evidence="2 3">
    <name type="scientific">Rhizobium rhizogenes</name>
    <name type="common">Agrobacterium rhizogenes</name>
    <dbReference type="NCBI Taxonomy" id="359"/>
    <lineage>
        <taxon>Bacteria</taxon>
        <taxon>Pseudomonadati</taxon>
        <taxon>Pseudomonadota</taxon>
        <taxon>Alphaproteobacteria</taxon>
        <taxon>Hyphomicrobiales</taxon>
        <taxon>Rhizobiaceae</taxon>
        <taxon>Rhizobium/Agrobacterium group</taxon>
        <taxon>Rhizobium</taxon>
    </lineage>
</organism>
<keyword evidence="1" id="KW-0732">Signal</keyword>
<comment type="caution">
    <text evidence="2">The sequence shown here is derived from an EMBL/GenBank/DDBJ whole genome shotgun (WGS) entry which is preliminary data.</text>
</comment>
<name>A0A546XQN6_RHIRH</name>
<gene>
    <name evidence="2" type="ORF">EXN68_05275</name>
</gene>
<proteinExistence type="predicted"/>
<dbReference type="EMBL" id="SGNY01000001">
    <property type="protein sequence ID" value="TRB03056.1"/>
    <property type="molecule type" value="Genomic_DNA"/>
</dbReference>
<dbReference type="RefSeq" id="WP_142839880.1">
    <property type="nucleotide sequence ID" value="NZ_SGNY01000001.1"/>
</dbReference>
<dbReference type="AlphaFoldDB" id="A0A546XQN6"/>
<evidence type="ECO:0000313" key="3">
    <source>
        <dbReference type="Proteomes" id="UP000315434"/>
    </source>
</evidence>
<reference evidence="2 3" key="1">
    <citation type="journal article" date="2019" name="Appl. Microbiol. Biotechnol.">
        <title>Differential efficiency of wild type rhizogenic strains for rol gene transformation of plants.</title>
        <authorList>
            <person name="Desmet S."/>
            <person name="De Keyser E."/>
            <person name="Van Vaerenbergh J."/>
            <person name="Baeyen S."/>
            <person name="Van Huylenbroeck J."/>
            <person name="Geelen D."/>
            <person name="Dhooghe E."/>
        </authorList>
    </citation>
    <scope>NUCLEOTIDE SEQUENCE [LARGE SCALE GENOMIC DNA]</scope>
    <source>
        <strain evidence="2 3">GBBC3284</strain>
    </source>
</reference>
<protein>
    <recommendedName>
        <fullName evidence="4">DUF2690 domain-containing protein</fullName>
    </recommendedName>
</protein>
<dbReference type="OrthoDB" id="7226379at2"/>
<dbReference type="Proteomes" id="UP000315434">
    <property type="component" value="Unassembled WGS sequence"/>
</dbReference>
<evidence type="ECO:0008006" key="4">
    <source>
        <dbReference type="Google" id="ProtNLM"/>
    </source>
</evidence>
<evidence type="ECO:0000313" key="2">
    <source>
        <dbReference type="EMBL" id="TRB03056.1"/>
    </source>
</evidence>
<feature type="signal peptide" evidence="1">
    <location>
        <begin position="1"/>
        <end position="19"/>
    </location>
</feature>
<accession>A0A546XQN6</accession>
<evidence type="ECO:0000256" key="1">
    <source>
        <dbReference type="SAM" id="SignalP"/>
    </source>
</evidence>
<feature type="chain" id="PRO_5021821790" description="DUF2690 domain-containing protein" evidence="1">
    <location>
        <begin position="20"/>
        <end position="141"/>
    </location>
</feature>
<sequence length="141" mass="15528">MRQVLALAIVAAMSSFAYAADWPPATDYLNGLEDCSASKQPGSCQYSRDVWVKEYGEAVKGEYQGQRNVAYCLSTGCHGAIRVNKMLGCAWRFVILESGHLSADSSDTSNLEYYCGPENVDKAERRAAEAQSRRMLKMLGI</sequence>